<protein>
    <recommendedName>
        <fullName evidence="4">Secreted protein</fullName>
    </recommendedName>
</protein>
<organism evidence="2 3">
    <name type="scientific">Dreissena polymorpha</name>
    <name type="common">Zebra mussel</name>
    <name type="synonym">Mytilus polymorpha</name>
    <dbReference type="NCBI Taxonomy" id="45954"/>
    <lineage>
        <taxon>Eukaryota</taxon>
        <taxon>Metazoa</taxon>
        <taxon>Spiralia</taxon>
        <taxon>Lophotrochozoa</taxon>
        <taxon>Mollusca</taxon>
        <taxon>Bivalvia</taxon>
        <taxon>Autobranchia</taxon>
        <taxon>Heteroconchia</taxon>
        <taxon>Euheterodonta</taxon>
        <taxon>Imparidentia</taxon>
        <taxon>Neoheterodontei</taxon>
        <taxon>Myida</taxon>
        <taxon>Dreissenoidea</taxon>
        <taxon>Dreissenidae</taxon>
        <taxon>Dreissena</taxon>
    </lineage>
</organism>
<reference evidence="2" key="2">
    <citation type="submission" date="2020-11" db="EMBL/GenBank/DDBJ databases">
        <authorList>
            <person name="McCartney M.A."/>
            <person name="Auch B."/>
            <person name="Kono T."/>
            <person name="Mallez S."/>
            <person name="Becker A."/>
            <person name="Gohl D.M."/>
            <person name="Silverstein K.A.T."/>
            <person name="Koren S."/>
            <person name="Bechman K.B."/>
            <person name="Herman A."/>
            <person name="Abrahante J.E."/>
            <person name="Garbe J."/>
        </authorList>
    </citation>
    <scope>NUCLEOTIDE SEQUENCE</scope>
    <source>
        <strain evidence="2">Duluth1</strain>
        <tissue evidence="2">Whole animal</tissue>
    </source>
</reference>
<evidence type="ECO:0000313" key="3">
    <source>
        <dbReference type="Proteomes" id="UP000828390"/>
    </source>
</evidence>
<dbReference type="AlphaFoldDB" id="A0A9D3Y6A9"/>
<proteinExistence type="predicted"/>
<evidence type="ECO:0008006" key="4">
    <source>
        <dbReference type="Google" id="ProtNLM"/>
    </source>
</evidence>
<evidence type="ECO:0000256" key="1">
    <source>
        <dbReference type="SAM" id="SignalP"/>
    </source>
</evidence>
<evidence type="ECO:0000313" key="2">
    <source>
        <dbReference type="EMBL" id="KAH3693045.1"/>
    </source>
</evidence>
<dbReference type="Proteomes" id="UP000828390">
    <property type="component" value="Unassembled WGS sequence"/>
</dbReference>
<reference evidence="2" key="1">
    <citation type="journal article" date="2019" name="bioRxiv">
        <title>The Genome of the Zebra Mussel, Dreissena polymorpha: A Resource for Invasive Species Research.</title>
        <authorList>
            <person name="McCartney M.A."/>
            <person name="Auch B."/>
            <person name="Kono T."/>
            <person name="Mallez S."/>
            <person name="Zhang Y."/>
            <person name="Obille A."/>
            <person name="Becker A."/>
            <person name="Abrahante J.E."/>
            <person name="Garbe J."/>
            <person name="Badalamenti J.P."/>
            <person name="Herman A."/>
            <person name="Mangelson H."/>
            <person name="Liachko I."/>
            <person name="Sullivan S."/>
            <person name="Sone E.D."/>
            <person name="Koren S."/>
            <person name="Silverstein K.A.T."/>
            <person name="Beckman K.B."/>
            <person name="Gohl D.M."/>
        </authorList>
    </citation>
    <scope>NUCLEOTIDE SEQUENCE</scope>
    <source>
        <strain evidence="2">Duluth1</strain>
        <tissue evidence="2">Whole animal</tissue>
    </source>
</reference>
<keyword evidence="3" id="KW-1185">Reference proteome</keyword>
<comment type="caution">
    <text evidence="2">The sequence shown here is derived from an EMBL/GenBank/DDBJ whole genome shotgun (WGS) entry which is preliminary data.</text>
</comment>
<name>A0A9D3Y6A9_DREPO</name>
<keyword evidence="1" id="KW-0732">Signal</keyword>
<accession>A0A9D3Y6A9</accession>
<gene>
    <name evidence="2" type="ORF">DPMN_193382</name>
</gene>
<dbReference type="EMBL" id="JAIWYP010000018">
    <property type="protein sequence ID" value="KAH3693045.1"/>
    <property type="molecule type" value="Genomic_DNA"/>
</dbReference>
<sequence length="100" mass="10705">MVSIVFGLTCFYSCQVATTQGPTYPSSQQRVASNEKTSAVGWSDCVRTELQNCGIRKSLLTQSSKDGGQGQENSTYPHGHDGICGFISGCAIPLNRLKVT</sequence>
<feature type="signal peptide" evidence="1">
    <location>
        <begin position="1"/>
        <end position="19"/>
    </location>
</feature>
<feature type="chain" id="PRO_5039499801" description="Secreted protein" evidence="1">
    <location>
        <begin position="20"/>
        <end position="100"/>
    </location>
</feature>